<accession>A0A419I7X8</accession>
<evidence type="ECO:0000313" key="1">
    <source>
        <dbReference type="EMBL" id="RJQ88173.1"/>
    </source>
</evidence>
<dbReference type="AlphaFoldDB" id="A0A419I7X8"/>
<name>A0A419I7X8_9PSEU</name>
<reference evidence="1 2" key="1">
    <citation type="submission" date="2018-09" db="EMBL/GenBank/DDBJ databases">
        <title>YIM PH 21725 draft genome.</title>
        <authorList>
            <person name="Miao C."/>
        </authorList>
    </citation>
    <scope>NUCLEOTIDE SEQUENCE [LARGE SCALE GENOMIC DNA]</scope>
    <source>
        <strain evidence="2">YIM PH21725</strain>
    </source>
</reference>
<dbReference type="Proteomes" id="UP000285112">
    <property type="component" value="Unassembled WGS sequence"/>
</dbReference>
<keyword evidence="2" id="KW-1185">Reference proteome</keyword>
<comment type="caution">
    <text evidence="1">The sequence shown here is derived from an EMBL/GenBank/DDBJ whole genome shotgun (WGS) entry which is preliminary data.</text>
</comment>
<evidence type="ECO:0000313" key="2">
    <source>
        <dbReference type="Proteomes" id="UP000285112"/>
    </source>
</evidence>
<sequence>MEWRAPDAAQAVLVVCLGEPADGTALHTCPYENKMMPNFPSNVTFHKIAVALKAYELRTGKPVVDTKVEIGGASCPKVLRYRSYSHLADLGPPPDTPVTPTDDDVPAAFAPVIQK</sequence>
<organism evidence="1 2">
    <name type="scientific">Amycolatopsis panacis</name>
    <dbReference type="NCBI Taxonomy" id="2340917"/>
    <lineage>
        <taxon>Bacteria</taxon>
        <taxon>Bacillati</taxon>
        <taxon>Actinomycetota</taxon>
        <taxon>Actinomycetes</taxon>
        <taxon>Pseudonocardiales</taxon>
        <taxon>Pseudonocardiaceae</taxon>
        <taxon>Amycolatopsis</taxon>
    </lineage>
</organism>
<dbReference type="RefSeq" id="WP_120022606.1">
    <property type="nucleotide sequence ID" value="NZ_QZFV01000065.1"/>
</dbReference>
<proteinExistence type="predicted"/>
<gene>
    <name evidence="1" type="ORF">D5S19_07610</name>
</gene>
<dbReference type="OrthoDB" id="5176604at2"/>
<protein>
    <submittedName>
        <fullName evidence="1">Uncharacterized protein</fullName>
    </submittedName>
</protein>
<dbReference type="EMBL" id="QZFV01000065">
    <property type="protein sequence ID" value="RJQ88173.1"/>
    <property type="molecule type" value="Genomic_DNA"/>
</dbReference>